<evidence type="ECO:0000313" key="3">
    <source>
        <dbReference type="EMBL" id="STY16998.1"/>
    </source>
</evidence>
<gene>
    <name evidence="2" type="ORF">Lqua_2914</name>
    <name evidence="3" type="ORF">NCTC12376_00792</name>
</gene>
<proteinExistence type="predicted"/>
<keyword evidence="3" id="KW-0238">DNA-binding</keyword>
<dbReference type="Pfam" id="PF00196">
    <property type="entry name" value="GerE"/>
    <property type="match status" value="1"/>
</dbReference>
<accession>A0A378KUD1</accession>
<dbReference type="OrthoDB" id="5634505at2"/>
<dbReference type="InterPro" id="IPR036388">
    <property type="entry name" value="WH-like_DNA-bd_sf"/>
</dbReference>
<evidence type="ECO:0000313" key="4">
    <source>
        <dbReference type="Proteomes" id="UP000054639"/>
    </source>
</evidence>
<organism evidence="3 5">
    <name type="scientific">Legionella quateirensis</name>
    <dbReference type="NCBI Taxonomy" id="45072"/>
    <lineage>
        <taxon>Bacteria</taxon>
        <taxon>Pseudomonadati</taxon>
        <taxon>Pseudomonadota</taxon>
        <taxon>Gammaproteobacteria</taxon>
        <taxon>Legionellales</taxon>
        <taxon>Legionellaceae</taxon>
        <taxon>Legionella</taxon>
    </lineage>
</organism>
<reference evidence="3 5" key="2">
    <citation type="submission" date="2018-06" db="EMBL/GenBank/DDBJ databases">
        <authorList>
            <consortium name="Pathogen Informatics"/>
            <person name="Doyle S."/>
        </authorList>
    </citation>
    <scope>NUCLEOTIDE SEQUENCE [LARGE SCALE GENOMIC DNA]</scope>
    <source>
        <strain evidence="3 5">NCTC12376</strain>
    </source>
</reference>
<sequence>MGIKINSDHPTLALKEKIHELSADFLKRNGLNYFQFLRCYDNGSIGLLTNNTGLIEQFQHVDNEPVVFSSFENEHQSASSFWFLWDEELPENPVQFAREQLNIRNGITLVRRSKNYYDMIAVASPVDPENAGAFYLNKLKSIEHFIIDFETANKELIEIMNKNPIALPEPYRDINYQNLCLSQGTLSVMGKTGPSHITVQELACLRLLIQGRSHKQIGRILGLSPRTVETYLQRVKLRTGIATLHEMEHMIMF</sequence>
<dbReference type="PRINTS" id="PR00038">
    <property type="entry name" value="HTHLUXR"/>
</dbReference>
<dbReference type="EMBL" id="LNYR01000042">
    <property type="protein sequence ID" value="KTD44510.1"/>
    <property type="molecule type" value="Genomic_DNA"/>
</dbReference>
<evidence type="ECO:0000313" key="5">
    <source>
        <dbReference type="Proteomes" id="UP000254230"/>
    </source>
</evidence>
<dbReference type="STRING" id="45072.Lqua_2914"/>
<dbReference type="RefSeq" id="WP_058475045.1">
    <property type="nucleotide sequence ID" value="NZ_CAAAIL010000023.1"/>
</dbReference>
<dbReference type="Proteomes" id="UP000254230">
    <property type="component" value="Unassembled WGS sequence"/>
</dbReference>
<dbReference type="PROSITE" id="PS50043">
    <property type="entry name" value="HTH_LUXR_2"/>
    <property type="match status" value="1"/>
</dbReference>
<evidence type="ECO:0000313" key="2">
    <source>
        <dbReference type="EMBL" id="KTD44510.1"/>
    </source>
</evidence>
<dbReference type="AlphaFoldDB" id="A0A378KUD1"/>
<dbReference type="EMBL" id="UGOW01000001">
    <property type="protein sequence ID" value="STY16998.1"/>
    <property type="molecule type" value="Genomic_DNA"/>
</dbReference>
<reference evidence="2 4" key="1">
    <citation type="submission" date="2015-11" db="EMBL/GenBank/DDBJ databases">
        <title>Genomic analysis of 38 Legionella species identifies large and diverse effector repertoires.</title>
        <authorList>
            <person name="Burstein D."/>
            <person name="Amaro F."/>
            <person name="Zusman T."/>
            <person name="Lifshitz Z."/>
            <person name="Cohen O."/>
            <person name="Gilbert J.A."/>
            <person name="Pupko T."/>
            <person name="Shuman H.A."/>
            <person name="Segal G."/>
        </authorList>
    </citation>
    <scope>NUCLEOTIDE SEQUENCE [LARGE SCALE GENOMIC DNA]</scope>
    <source>
        <strain evidence="2 4">ATCC 49507</strain>
    </source>
</reference>
<dbReference type="GO" id="GO:0006355">
    <property type="term" value="P:regulation of DNA-templated transcription"/>
    <property type="evidence" value="ECO:0007669"/>
    <property type="project" value="InterPro"/>
</dbReference>
<dbReference type="InterPro" id="IPR000792">
    <property type="entry name" value="Tscrpt_reg_LuxR_C"/>
</dbReference>
<feature type="domain" description="HTH luxR-type" evidence="1">
    <location>
        <begin position="190"/>
        <end position="253"/>
    </location>
</feature>
<protein>
    <submittedName>
        <fullName evidence="3">Transcription regulator protein, response regulator containing CheY-like receiver domain and HTH DNA-binding domain</fullName>
    </submittedName>
</protein>
<dbReference type="Gene3D" id="1.10.10.10">
    <property type="entry name" value="Winged helix-like DNA-binding domain superfamily/Winged helix DNA-binding domain"/>
    <property type="match status" value="1"/>
</dbReference>
<dbReference type="GO" id="GO:0003677">
    <property type="term" value="F:DNA binding"/>
    <property type="evidence" value="ECO:0007669"/>
    <property type="project" value="UniProtKB-KW"/>
</dbReference>
<dbReference type="SMART" id="SM00421">
    <property type="entry name" value="HTH_LUXR"/>
    <property type="match status" value="1"/>
</dbReference>
<name>A0A378KUD1_9GAMM</name>
<dbReference type="InterPro" id="IPR016032">
    <property type="entry name" value="Sig_transdc_resp-reg_C-effctor"/>
</dbReference>
<dbReference type="SUPFAM" id="SSF46894">
    <property type="entry name" value="C-terminal effector domain of the bipartite response regulators"/>
    <property type="match status" value="1"/>
</dbReference>
<evidence type="ECO:0000259" key="1">
    <source>
        <dbReference type="PROSITE" id="PS50043"/>
    </source>
</evidence>
<dbReference type="Proteomes" id="UP000054639">
    <property type="component" value="Unassembled WGS sequence"/>
</dbReference>
<keyword evidence="4" id="KW-1185">Reference proteome</keyword>